<dbReference type="EMBL" id="WTVR01000077">
    <property type="protein sequence ID" value="NMF91325.1"/>
    <property type="molecule type" value="Genomic_DNA"/>
</dbReference>
<evidence type="ECO:0000313" key="3">
    <source>
        <dbReference type="EMBL" id="NMF91325.1"/>
    </source>
</evidence>
<dbReference type="Gene3D" id="3.30.300.130">
    <property type="entry name" value="Fe-S cluster assembly (FSCA)"/>
    <property type="match status" value="1"/>
</dbReference>
<sequence length="177" mass="19776">MGNLRERSERVWGWLADVPDPEIPVISIVDLGIVREVNWHDDPAGAVCEVVITPTYSGCPATEVIGRSIEEALRERGVERVRLQSRIAPAWTTDWLSSEGRRKLSEYGIAPPARRADGRQVIDISGLRRRIAEDAPAACPHCGSTHTEPISRHGSTPCKALHRCLDCREPFDYFKCH</sequence>
<dbReference type="PANTHER" id="PTHR42831:SF3">
    <property type="entry name" value="1,2-PHENYLACETYL-COA EPOXIDASE, SUBUNIT D-RELATED"/>
    <property type="match status" value="1"/>
</dbReference>
<reference evidence="3 4" key="1">
    <citation type="submission" date="2019-12" db="EMBL/GenBank/DDBJ databases">
        <title>Comparative genomics gives insights into the taxonomy of the Azoarcus-Aromatoleum group and reveals separate origins of nif in the plant-associated Azoarcus and non-plant-associated Aromatoleum sub-groups.</title>
        <authorList>
            <person name="Lafos M."/>
            <person name="Maluk M."/>
            <person name="Batista M."/>
            <person name="Junghare M."/>
            <person name="Carmona M."/>
            <person name="Faoro H."/>
            <person name="Cruz L.M."/>
            <person name="Battistoni F."/>
            <person name="De Souza E."/>
            <person name="Pedrosa F."/>
            <person name="Chen W.-M."/>
            <person name="Poole P.S."/>
            <person name="Dixon R.A."/>
            <person name="James E.K."/>
        </authorList>
    </citation>
    <scope>NUCLEOTIDE SEQUENCE [LARGE SCALE GENOMIC DNA]</scope>
    <source>
        <strain evidence="3 4">ToN1</strain>
    </source>
</reference>
<feature type="domain" description="MIP18 family-like" evidence="1">
    <location>
        <begin position="9"/>
        <end position="75"/>
    </location>
</feature>
<accession>A0ABX1MTP7</accession>
<dbReference type="InterPro" id="IPR002744">
    <property type="entry name" value="MIP18-like"/>
</dbReference>
<dbReference type="PANTHER" id="PTHR42831">
    <property type="entry name" value="FE-S PROTEIN MATURATION AUXILIARY FACTOR YITW"/>
    <property type="match status" value="1"/>
</dbReference>
<dbReference type="InterPro" id="IPR011883">
    <property type="entry name" value="PaaD-like"/>
</dbReference>
<dbReference type="Pfam" id="PF23451">
    <property type="entry name" value="Zn_ribbon_PaaD"/>
    <property type="match status" value="1"/>
</dbReference>
<name>A0ABX1MTP7_9RHOO</name>
<gene>
    <name evidence="3" type="primary">paaJ</name>
    <name evidence="3" type="ORF">GPA26_22930</name>
</gene>
<dbReference type="Proteomes" id="UP000652074">
    <property type="component" value="Unassembled WGS sequence"/>
</dbReference>
<feature type="domain" description="PaaD zinc beta ribbon" evidence="2">
    <location>
        <begin position="131"/>
        <end position="175"/>
    </location>
</feature>
<evidence type="ECO:0000313" key="4">
    <source>
        <dbReference type="Proteomes" id="UP000652074"/>
    </source>
</evidence>
<evidence type="ECO:0000259" key="1">
    <source>
        <dbReference type="Pfam" id="PF01883"/>
    </source>
</evidence>
<organism evidence="3 4">
    <name type="scientific">Aromatoleum petrolei</name>
    <dbReference type="NCBI Taxonomy" id="76116"/>
    <lineage>
        <taxon>Bacteria</taxon>
        <taxon>Pseudomonadati</taxon>
        <taxon>Pseudomonadota</taxon>
        <taxon>Betaproteobacteria</taxon>
        <taxon>Rhodocyclales</taxon>
        <taxon>Rhodocyclaceae</taxon>
        <taxon>Aromatoleum</taxon>
    </lineage>
</organism>
<dbReference type="InterPro" id="IPR052339">
    <property type="entry name" value="Fe-S_Maturation_MIP18"/>
</dbReference>
<keyword evidence="4" id="KW-1185">Reference proteome</keyword>
<dbReference type="InterPro" id="IPR056572">
    <property type="entry name" value="Zn_ribbon_PaaD"/>
</dbReference>
<proteinExistence type="predicted"/>
<dbReference type="SUPFAM" id="SSF117916">
    <property type="entry name" value="Fe-S cluster assembly (FSCA) domain-like"/>
    <property type="match status" value="1"/>
</dbReference>
<protein>
    <submittedName>
        <fullName evidence="3">Phenylacetate-CoA oxygenase subunit PaaJ</fullName>
    </submittedName>
</protein>
<dbReference type="RefSeq" id="WP_169208649.1">
    <property type="nucleotide sequence ID" value="NZ_CP059560.1"/>
</dbReference>
<dbReference type="InterPro" id="IPR034904">
    <property type="entry name" value="FSCA_dom_sf"/>
</dbReference>
<dbReference type="Pfam" id="PF01883">
    <property type="entry name" value="FeS_assembly_P"/>
    <property type="match status" value="1"/>
</dbReference>
<dbReference type="NCBIfam" id="TIGR02159">
    <property type="entry name" value="PA_CoA_Oxy4"/>
    <property type="match status" value="1"/>
</dbReference>
<comment type="caution">
    <text evidence="3">The sequence shown here is derived from an EMBL/GenBank/DDBJ whole genome shotgun (WGS) entry which is preliminary data.</text>
</comment>
<evidence type="ECO:0000259" key="2">
    <source>
        <dbReference type="Pfam" id="PF23451"/>
    </source>
</evidence>